<gene>
    <name evidence="1" type="ORF">ACFOET_06800</name>
</gene>
<dbReference type="Proteomes" id="UP001595526">
    <property type="component" value="Unassembled WGS sequence"/>
</dbReference>
<evidence type="ECO:0000313" key="1">
    <source>
        <dbReference type="EMBL" id="MFC3197315.1"/>
    </source>
</evidence>
<sequence length="156" mass="18258">MEIYYFMGYIDTSRPCEKDFDPSETVDKGTVSIGKEEYQLIKNYIAGLQNVESDKNSTYSMCLQCNMYDSSKDFETRLSVGQFGPMSLGDNFVERNDTLLYLLRKNAGFYNYYHLNDLPRYCKEVERFGVPENYQDMTAYFDTSNVLYAKIRILVE</sequence>
<proteinExistence type="predicted"/>
<reference evidence="2" key="1">
    <citation type="journal article" date="2019" name="Int. J. Syst. Evol. Microbiol.">
        <title>The Global Catalogue of Microorganisms (GCM) 10K type strain sequencing project: providing services to taxonomists for standard genome sequencing and annotation.</title>
        <authorList>
            <consortium name="The Broad Institute Genomics Platform"/>
            <consortium name="The Broad Institute Genome Sequencing Center for Infectious Disease"/>
            <person name="Wu L."/>
            <person name="Ma J."/>
        </authorList>
    </citation>
    <scope>NUCLEOTIDE SEQUENCE [LARGE SCALE GENOMIC DNA]</scope>
    <source>
        <strain evidence="2">KCTC 52416</strain>
    </source>
</reference>
<evidence type="ECO:0008006" key="3">
    <source>
        <dbReference type="Google" id="ProtNLM"/>
    </source>
</evidence>
<dbReference type="EMBL" id="JBHRTA010000021">
    <property type="protein sequence ID" value="MFC3197315.1"/>
    <property type="molecule type" value="Genomic_DNA"/>
</dbReference>
<organism evidence="1 2">
    <name type="scientific">Parapedobacter deserti</name>
    <dbReference type="NCBI Taxonomy" id="1912957"/>
    <lineage>
        <taxon>Bacteria</taxon>
        <taxon>Pseudomonadati</taxon>
        <taxon>Bacteroidota</taxon>
        <taxon>Sphingobacteriia</taxon>
        <taxon>Sphingobacteriales</taxon>
        <taxon>Sphingobacteriaceae</taxon>
        <taxon>Parapedobacter</taxon>
    </lineage>
</organism>
<name>A0ABV7JH21_9SPHI</name>
<keyword evidence="2" id="KW-1185">Reference proteome</keyword>
<accession>A0ABV7JH21</accession>
<protein>
    <recommendedName>
        <fullName evidence="3">GyrI-like small molecule binding domain-containing protein</fullName>
    </recommendedName>
</protein>
<comment type="caution">
    <text evidence="1">The sequence shown here is derived from an EMBL/GenBank/DDBJ whole genome shotgun (WGS) entry which is preliminary data.</text>
</comment>
<evidence type="ECO:0000313" key="2">
    <source>
        <dbReference type="Proteomes" id="UP001595526"/>
    </source>
</evidence>